<gene>
    <name evidence="2" type="ORF">ATL31_0920</name>
</gene>
<reference evidence="2 3" key="1">
    <citation type="submission" date="2017-12" db="EMBL/GenBank/DDBJ databases">
        <title>Sequencing the genomes of 1000 Actinobacteria strains.</title>
        <authorList>
            <person name="Klenk H.-P."/>
        </authorList>
    </citation>
    <scope>NUCLEOTIDE SEQUENCE [LARGE SCALE GENOMIC DNA]</scope>
    <source>
        <strain evidence="2 3">DSM 12806</strain>
    </source>
</reference>
<organism evidence="2 3">
    <name type="scientific">Phycicoccus duodecadis</name>
    <dbReference type="NCBI Taxonomy" id="173053"/>
    <lineage>
        <taxon>Bacteria</taxon>
        <taxon>Bacillati</taxon>
        <taxon>Actinomycetota</taxon>
        <taxon>Actinomycetes</taxon>
        <taxon>Micrococcales</taxon>
        <taxon>Intrasporangiaceae</taxon>
        <taxon>Phycicoccus</taxon>
    </lineage>
</organism>
<dbReference type="RefSeq" id="WP_158239785.1">
    <property type="nucleotide sequence ID" value="NZ_PJNE01000001.1"/>
</dbReference>
<comment type="caution">
    <text evidence="2">The sequence shown here is derived from an EMBL/GenBank/DDBJ whole genome shotgun (WGS) entry which is preliminary data.</text>
</comment>
<protein>
    <submittedName>
        <fullName evidence="2">Uncharacterized protein</fullName>
    </submittedName>
</protein>
<proteinExistence type="predicted"/>
<dbReference type="OrthoDB" id="9871052at2"/>
<dbReference type="Proteomes" id="UP000233781">
    <property type="component" value="Unassembled WGS sequence"/>
</dbReference>
<evidence type="ECO:0000313" key="3">
    <source>
        <dbReference type="Proteomes" id="UP000233781"/>
    </source>
</evidence>
<name>A0A2N3YH01_9MICO</name>
<dbReference type="AlphaFoldDB" id="A0A2N3YH01"/>
<sequence>MSVTPAARTAPDIASGAVPAHPEVTVPPVRERDFWRAVVADVLATLTPWPR</sequence>
<feature type="region of interest" description="Disordered" evidence="1">
    <location>
        <begin position="1"/>
        <end position="23"/>
    </location>
</feature>
<dbReference type="EMBL" id="PJNE01000001">
    <property type="protein sequence ID" value="PKW26114.1"/>
    <property type="molecule type" value="Genomic_DNA"/>
</dbReference>
<accession>A0A2N3YH01</accession>
<evidence type="ECO:0000313" key="2">
    <source>
        <dbReference type="EMBL" id="PKW26114.1"/>
    </source>
</evidence>
<keyword evidence="3" id="KW-1185">Reference proteome</keyword>
<evidence type="ECO:0000256" key="1">
    <source>
        <dbReference type="SAM" id="MobiDB-lite"/>
    </source>
</evidence>